<protein>
    <submittedName>
        <fullName evidence="1">Uncharacterized protein</fullName>
    </submittedName>
</protein>
<dbReference type="STRING" id="945553.A0A0D2NXY0"/>
<evidence type="ECO:0000313" key="2">
    <source>
        <dbReference type="Proteomes" id="UP000054270"/>
    </source>
</evidence>
<dbReference type="OrthoDB" id="3208495at2759"/>
<organism evidence="1 2">
    <name type="scientific">Hypholoma sublateritium (strain FD-334 SS-4)</name>
    <dbReference type="NCBI Taxonomy" id="945553"/>
    <lineage>
        <taxon>Eukaryota</taxon>
        <taxon>Fungi</taxon>
        <taxon>Dikarya</taxon>
        <taxon>Basidiomycota</taxon>
        <taxon>Agaricomycotina</taxon>
        <taxon>Agaricomycetes</taxon>
        <taxon>Agaricomycetidae</taxon>
        <taxon>Agaricales</taxon>
        <taxon>Agaricineae</taxon>
        <taxon>Strophariaceae</taxon>
        <taxon>Hypholoma</taxon>
    </lineage>
</organism>
<dbReference type="AlphaFoldDB" id="A0A0D2NXY0"/>
<dbReference type="EMBL" id="KN817752">
    <property type="protein sequence ID" value="KJA13340.1"/>
    <property type="molecule type" value="Genomic_DNA"/>
</dbReference>
<gene>
    <name evidence="1" type="ORF">HYPSUDRAFT_151696</name>
</gene>
<dbReference type="Proteomes" id="UP000054270">
    <property type="component" value="Unassembled WGS sequence"/>
</dbReference>
<dbReference type="InterPro" id="IPR041078">
    <property type="entry name" value="Plavaka"/>
</dbReference>
<keyword evidence="2" id="KW-1185">Reference proteome</keyword>
<proteinExistence type="predicted"/>
<dbReference type="OMA" id="TSEHARM"/>
<evidence type="ECO:0000313" key="1">
    <source>
        <dbReference type="EMBL" id="KJA13340.1"/>
    </source>
</evidence>
<feature type="non-terminal residue" evidence="1">
    <location>
        <position position="1"/>
    </location>
</feature>
<name>A0A0D2NXY0_HYPSF</name>
<accession>A0A0D2NXY0</accession>
<reference evidence="2" key="1">
    <citation type="submission" date="2014-04" db="EMBL/GenBank/DDBJ databases">
        <title>Evolutionary Origins and Diversification of the Mycorrhizal Mutualists.</title>
        <authorList>
            <consortium name="DOE Joint Genome Institute"/>
            <consortium name="Mycorrhizal Genomics Consortium"/>
            <person name="Kohler A."/>
            <person name="Kuo A."/>
            <person name="Nagy L.G."/>
            <person name="Floudas D."/>
            <person name="Copeland A."/>
            <person name="Barry K.W."/>
            <person name="Cichocki N."/>
            <person name="Veneault-Fourrey C."/>
            <person name="LaButti K."/>
            <person name="Lindquist E.A."/>
            <person name="Lipzen A."/>
            <person name="Lundell T."/>
            <person name="Morin E."/>
            <person name="Murat C."/>
            <person name="Riley R."/>
            <person name="Ohm R."/>
            <person name="Sun H."/>
            <person name="Tunlid A."/>
            <person name="Henrissat B."/>
            <person name="Grigoriev I.V."/>
            <person name="Hibbett D.S."/>
            <person name="Martin F."/>
        </authorList>
    </citation>
    <scope>NUCLEOTIDE SEQUENCE [LARGE SCALE GENOMIC DNA]</scope>
    <source>
        <strain evidence="2">FD-334 SS-4</strain>
    </source>
</reference>
<sequence length="323" mass="37147">PLAAVVTPVRRILKSPSNKFGLFRQYLASSFPDHDPDSNMQAVDLSDAAVDHNKVDISPTFLFQSYPNQNAFLLGEWYWNNGSQKTQDDFQKLVNIISANDFNPADIRDIAWTSLNKRLGESSDSEDIWLEEPDARWQETLITLSIPFRQKKSKSAKKSSTGAKEKQCSNLQSYTFPPFRHRSIVAILKEKMANKHDFQNFHLEPYELRWRRKNMPDATSTRVHGELYTSPVFLEMHEEIQALVGEPGCVLPRVLIGLMFGSDATHLTSFGNASLWPCYMYFGNESKYRRCKPTCSLCNHVAYFQKVCSHQILRTSEHARMYH</sequence>
<dbReference type="Pfam" id="PF18759">
    <property type="entry name" value="Plavaka"/>
    <property type="match status" value="1"/>
</dbReference>